<dbReference type="EMBL" id="QPJM01000009">
    <property type="protein sequence ID" value="RCW81915.1"/>
    <property type="molecule type" value="Genomic_DNA"/>
</dbReference>
<evidence type="ECO:0000256" key="4">
    <source>
        <dbReference type="ARBA" id="ARBA00023163"/>
    </source>
</evidence>
<dbReference type="InterPro" id="IPR005119">
    <property type="entry name" value="LysR_subst-bd"/>
</dbReference>
<keyword evidence="3" id="KW-0238">DNA-binding</keyword>
<dbReference type="InterPro" id="IPR058163">
    <property type="entry name" value="LysR-type_TF_proteobact-type"/>
</dbReference>
<accession>A0A368YNZ5</accession>
<evidence type="ECO:0000313" key="7">
    <source>
        <dbReference type="Proteomes" id="UP000253324"/>
    </source>
</evidence>
<keyword evidence="4" id="KW-0804">Transcription</keyword>
<dbReference type="Gene3D" id="1.10.10.10">
    <property type="entry name" value="Winged helix-like DNA-binding domain superfamily/Winged helix DNA-binding domain"/>
    <property type="match status" value="1"/>
</dbReference>
<dbReference type="GO" id="GO:0003700">
    <property type="term" value="F:DNA-binding transcription factor activity"/>
    <property type="evidence" value="ECO:0007669"/>
    <property type="project" value="InterPro"/>
</dbReference>
<keyword evidence="2" id="KW-0805">Transcription regulation</keyword>
<dbReference type="CDD" id="cd08422">
    <property type="entry name" value="PBP2_CrgA_like"/>
    <property type="match status" value="1"/>
</dbReference>
<dbReference type="RefSeq" id="WP_114430950.1">
    <property type="nucleotide sequence ID" value="NZ_QPJM01000009.1"/>
</dbReference>
<evidence type="ECO:0000256" key="2">
    <source>
        <dbReference type="ARBA" id="ARBA00023015"/>
    </source>
</evidence>
<gene>
    <name evidence="6" type="ORF">C7476_10997</name>
</gene>
<dbReference type="FunFam" id="1.10.10.10:FF:000001">
    <property type="entry name" value="LysR family transcriptional regulator"/>
    <property type="match status" value="1"/>
</dbReference>
<dbReference type="GO" id="GO:0003677">
    <property type="term" value="F:DNA binding"/>
    <property type="evidence" value="ECO:0007669"/>
    <property type="project" value="UniProtKB-KW"/>
</dbReference>
<dbReference type="PRINTS" id="PR00039">
    <property type="entry name" value="HTHLYSR"/>
</dbReference>
<organism evidence="6 7">
    <name type="scientific">Phyllobacterium bourgognense</name>
    <dbReference type="NCBI Taxonomy" id="314236"/>
    <lineage>
        <taxon>Bacteria</taxon>
        <taxon>Pseudomonadati</taxon>
        <taxon>Pseudomonadota</taxon>
        <taxon>Alphaproteobacteria</taxon>
        <taxon>Hyphomicrobiales</taxon>
        <taxon>Phyllobacteriaceae</taxon>
        <taxon>Phyllobacterium</taxon>
    </lineage>
</organism>
<dbReference type="Proteomes" id="UP000253324">
    <property type="component" value="Unassembled WGS sequence"/>
</dbReference>
<dbReference type="Pfam" id="PF00126">
    <property type="entry name" value="HTH_1"/>
    <property type="match status" value="1"/>
</dbReference>
<comment type="similarity">
    <text evidence="1">Belongs to the LysR transcriptional regulatory family.</text>
</comment>
<reference evidence="6 7" key="1">
    <citation type="submission" date="2018-07" db="EMBL/GenBank/DDBJ databases">
        <title>Genomic Encyclopedia of Type Strains, Phase III (KMG-III): the genomes of soil and plant-associated and newly described type strains.</title>
        <authorList>
            <person name="Whitman W."/>
        </authorList>
    </citation>
    <scope>NUCLEOTIDE SEQUENCE [LARGE SCALE GENOMIC DNA]</scope>
    <source>
        <strain evidence="6 7">31-25a</strain>
    </source>
</reference>
<evidence type="ECO:0000259" key="5">
    <source>
        <dbReference type="PROSITE" id="PS50931"/>
    </source>
</evidence>
<name>A0A368YNZ5_9HYPH</name>
<dbReference type="PANTHER" id="PTHR30537">
    <property type="entry name" value="HTH-TYPE TRANSCRIPTIONAL REGULATOR"/>
    <property type="match status" value="1"/>
</dbReference>
<feature type="domain" description="HTH lysR-type" evidence="5">
    <location>
        <begin position="11"/>
        <end position="63"/>
    </location>
</feature>
<dbReference type="Gene3D" id="3.40.190.290">
    <property type="match status" value="1"/>
</dbReference>
<dbReference type="InterPro" id="IPR036390">
    <property type="entry name" value="WH_DNA-bd_sf"/>
</dbReference>
<keyword evidence="7" id="KW-1185">Reference proteome</keyword>
<proteinExistence type="inferred from homology"/>
<dbReference type="PANTHER" id="PTHR30537:SF5">
    <property type="entry name" value="HTH-TYPE TRANSCRIPTIONAL ACTIVATOR TTDR-RELATED"/>
    <property type="match status" value="1"/>
</dbReference>
<dbReference type="AlphaFoldDB" id="A0A368YNZ5"/>
<dbReference type="InterPro" id="IPR036388">
    <property type="entry name" value="WH-like_DNA-bd_sf"/>
</dbReference>
<dbReference type="InterPro" id="IPR000847">
    <property type="entry name" value="LysR_HTH_N"/>
</dbReference>
<comment type="caution">
    <text evidence="6">The sequence shown here is derived from an EMBL/GenBank/DDBJ whole genome shotgun (WGS) entry which is preliminary data.</text>
</comment>
<sequence>MARLLNEAPGLLAFIRTVEAGSFTAAARDLKTSPSAVSKAVARLENLVGVRLFLRTTRALKLTPDGHLFFARIAPLLREIDESAELLRPSKEPTGRLRMSMPSEIARFLMAPLMTKFANDYPLLQLDIGITDRYVDLVREDYDVVFRVGHVSQGNLMVRRLMDVEMVLVASPSFTSQWGHPHTVAELSKLPFARYVAGRTQTIHFQNGESIVTSGRVDCDTGYGLQVAAQEGMGIAHLMRWVVADDLRAGRLVQILADVPLPSLPFNAVHAFRENIPARVRLLCDFMRDEARRSSVDHSSIHS</sequence>
<dbReference type="SUPFAM" id="SSF53850">
    <property type="entry name" value="Periplasmic binding protein-like II"/>
    <property type="match status" value="1"/>
</dbReference>
<dbReference type="SUPFAM" id="SSF46785">
    <property type="entry name" value="Winged helix' DNA-binding domain"/>
    <property type="match status" value="1"/>
</dbReference>
<dbReference type="Pfam" id="PF03466">
    <property type="entry name" value="LysR_substrate"/>
    <property type="match status" value="1"/>
</dbReference>
<protein>
    <submittedName>
        <fullName evidence="6">LysR family transcriptional regulator</fullName>
    </submittedName>
</protein>
<dbReference type="OrthoDB" id="8300238at2"/>
<evidence type="ECO:0000256" key="3">
    <source>
        <dbReference type="ARBA" id="ARBA00023125"/>
    </source>
</evidence>
<dbReference type="PROSITE" id="PS50931">
    <property type="entry name" value="HTH_LYSR"/>
    <property type="match status" value="1"/>
</dbReference>
<evidence type="ECO:0000256" key="1">
    <source>
        <dbReference type="ARBA" id="ARBA00009437"/>
    </source>
</evidence>
<evidence type="ECO:0000313" key="6">
    <source>
        <dbReference type="EMBL" id="RCW81915.1"/>
    </source>
</evidence>